<dbReference type="Pfam" id="PF18135">
    <property type="entry name" value="Type_ISP_C"/>
    <property type="match status" value="1"/>
</dbReference>
<dbReference type="PRINTS" id="PR00507">
    <property type="entry name" value="N12N6MTFRASE"/>
</dbReference>
<dbReference type="SUPFAM" id="SSF53335">
    <property type="entry name" value="S-adenosyl-L-methionine-dependent methyltransferases"/>
    <property type="match status" value="1"/>
</dbReference>
<evidence type="ECO:0000256" key="4">
    <source>
        <dbReference type="ARBA" id="ARBA00047942"/>
    </source>
</evidence>
<evidence type="ECO:0000313" key="7">
    <source>
        <dbReference type="EMBL" id="MBG9389005.1"/>
    </source>
</evidence>
<proteinExistence type="predicted"/>
<evidence type="ECO:0000259" key="6">
    <source>
        <dbReference type="Pfam" id="PF18135"/>
    </source>
</evidence>
<evidence type="ECO:0000256" key="3">
    <source>
        <dbReference type="ARBA" id="ARBA00022679"/>
    </source>
</evidence>
<dbReference type="RefSeq" id="WP_196986823.1">
    <property type="nucleotide sequence ID" value="NZ_JADWYS010000001.1"/>
</dbReference>
<dbReference type="InterPro" id="IPR050953">
    <property type="entry name" value="N4_N6_ade-DNA_methylase"/>
</dbReference>
<gene>
    <name evidence="7" type="ORF">I5803_13300</name>
</gene>
<feature type="region of interest" description="Disordered" evidence="5">
    <location>
        <begin position="1185"/>
        <end position="1239"/>
    </location>
</feature>
<protein>
    <recommendedName>
        <fullName evidence="1">site-specific DNA-methyltransferase (adenine-specific)</fullName>
        <ecNumber evidence="1">2.1.1.72</ecNumber>
    </recommendedName>
</protein>
<accession>A0A931H5H2</accession>
<dbReference type="GO" id="GO:0032259">
    <property type="term" value="P:methylation"/>
    <property type="evidence" value="ECO:0007669"/>
    <property type="project" value="UniProtKB-KW"/>
</dbReference>
<keyword evidence="8" id="KW-1185">Reference proteome</keyword>
<sequence length="1387" mass="154782">MATRVAPQDPLIERLRSATSITSLVRYLHDELNWPVDLEAIDDAFYDYEPEELGIKPEHQVAIKTIKQLRPLTSGQPWGIFFVEFDKQRLPMVVLRRVLQGLSLRNREKDKGRQRWHAQDLLFISSFGPANDREIALAHFTDESDRGDLPTLRVLGWDGADTNLALAGVANTMRDHLRWPPDGDTPQGQQRWRQRWSSAFRLRYREAVTTAKDLALALAYLARAIRTRANEVLAVEGPSGPLTALYQAFKANLMADLTHDRFADMYAQTITYGLFAARVSRSSGGLVADDAALMIPSTNPFLQDLLQDFLAASGRSRMKGRARGTGIDFDELGVNAVVEQLRQAPMDAVLVSFNNARPGDDPVIHFYEDFLTAYDNAMRVERGVFYTPKPVVQFIVRSVHEVLQNEFGIEDGLASTITWGEMLRRKPGLELPAGTLAESAFVQILDPAVGTATFLVEFIDLIHRHMLVKWQKAGQSKAQQLELWNTYVRDHLLTRMHGFELMMAPYAIAHMKLGLKLADTGYRFPEGGPRVRVFLTNSLQPATDVQPQFELMAPMLAHEARAANAVKQHLATTVVIGNPPYSGHSVNNNVAEAVEAVHDYRRGYPDLQKPGQAKWLQNDYVKFIRFAEQRVVQARAGVLGFITDHSYLDNPTFKGMRRHLMDTFGAIWVVDLHGNSKKKEKAEDGSKDENVFDITQGAAVALYARCSGLASAVRSLDVLGMRSSKYERLATMSLHGEKPETLEPNAPFWLFKPQAQVGRAEYEAGWGLPTIFSPNGDPAPGIVTTHDEFAISWDAKNARQKVEALLATRSEDEARQLFQLCTQSQWSYDRAKRELATGAWKRRIVPVLYRPFDDRVTIYDSNVAVHRRERATAHFLAGPNVGISVPRATEIPGIYQHVFCSTKITQHHTVSLKEVNYIFPLWLYHPDGDRRDLHETDLVSALPNRSPNLDVRFIRSLRDAMGLTDFDWHAEKQGAALNAEKVFQYLYAVLHSPSYRQRYGQFLKGDFPRIPIPASRTAFDDLSRLGKQLLEWHSLTHPVALAITRNEQPRGTDLPSFFGNARALDQVGEKSRGLADIRATKDGPVGKVRISTTSGFDGVLESVWQHSVGGYQVLHKWLDDRRKASRSLSDEDIAHWRRIYASLQATQGLMDQVDAVVERHGGWPKGAGEGGAFSLNHRPPSAEVLAAQAAARPRARRRAAQPGQQSFLDADEEPEPAQKRAARQPKSPPASHGGAGESDLEDGAAMCALRAALSDAGNPLSRDALIRQAARALGHQRMSNSIAAVLDDAIRRAVRRGIAENRGGALGLLVRDIDRYERDHLKSQLLAALRSQRGWVEKADVPKVLARWLGYARTGAKISEATESLLRSLARSGQLELTADGIRVAKT</sequence>
<dbReference type="EMBL" id="JADWYS010000001">
    <property type="protein sequence ID" value="MBG9389005.1"/>
    <property type="molecule type" value="Genomic_DNA"/>
</dbReference>
<dbReference type="PANTHER" id="PTHR33841">
    <property type="entry name" value="DNA METHYLTRANSFERASE YEEA-RELATED"/>
    <property type="match status" value="1"/>
</dbReference>
<organism evidence="7 8">
    <name type="scientific">Caenimonas aquaedulcis</name>
    <dbReference type="NCBI Taxonomy" id="2793270"/>
    <lineage>
        <taxon>Bacteria</taxon>
        <taxon>Pseudomonadati</taxon>
        <taxon>Pseudomonadota</taxon>
        <taxon>Betaproteobacteria</taxon>
        <taxon>Burkholderiales</taxon>
        <taxon>Comamonadaceae</taxon>
        <taxon>Caenimonas</taxon>
    </lineage>
</organism>
<evidence type="ECO:0000313" key="8">
    <source>
        <dbReference type="Proteomes" id="UP000651050"/>
    </source>
</evidence>
<comment type="catalytic activity">
    <reaction evidence="4">
        <text>a 2'-deoxyadenosine in DNA + S-adenosyl-L-methionine = an N(6)-methyl-2'-deoxyadenosine in DNA + S-adenosyl-L-homocysteine + H(+)</text>
        <dbReference type="Rhea" id="RHEA:15197"/>
        <dbReference type="Rhea" id="RHEA-COMP:12418"/>
        <dbReference type="Rhea" id="RHEA-COMP:12419"/>
        <dbReference type="ChEBI" id="CHEBI:15378"/>
        <dbReference type="ChEBI" id="CHEBI:57856"/>
        <dbReference type="ChEBI" id="CHEBI:59789"/>
        <dbReference type="ChEBI" id="CHEBI:90615"/>
        <dbReference type="ChEBI" id="CHEBI:90616"/>
        <dbReference type="EC" id="2.1.1.72"/>
    </reaction>
</comment>
<dbReference type="InterPro" id="IPR041635">
    <property type="entry name" value="Type_ISP_LLaBIII_C"/>
</dbReference>
<dbReference type="InterPro" id="IPR029063">
    <property type="entry name" value="SAM-dependent_MTases_sf"/>
</dbReference>
<dbReference type="PANTHER" id="PTHR33841:SF1">
    <property type="entry name" value="DNA METHYLTRANSFERASE A"/>
    <property type="match status" value="1"/>
</dbReference>
<reference evidence="7" key="1">
    <citation type="submission" date="2020-11" db="EMBL/GenBank/DDBJ databases">
        <title>Bacterial whole genome sequence for Caenimonas sp. DR4.4.</title>
        <authorList>
            <person name="Le V."/>
            <person name="Ko S.-R."/>
            <person name="Ahn C.-Y."/>
            <person name="Oh H.-M."/>
        </authorList>
    </citation>
    <scope>NUCLEOTIDE SEQUENCE</scope>
    <source>
        <strain evidence="7">DR4.4</strain>
    </source>
</reference>
<evidence type="ECO:0000256" key="2">
    <source>
        <dbReference type="ARBA" id="ARBA00022603"/>
    </source>
</evidence>
<evidence type="ECO:0000256" key="1">
    <source>
        <dbReference type="ARBA" id="ARBA00011900"/>
    </source>
</evidence>
<dbReference type="EC" id="2.1.1.72" evidence="1"/>
<name>A0A931H5H2_9BURK</name>
<evidence type="ECO:0000256" key="5">
    <source>
        <dbReference type="SAM" id="MobiDB-lite"/>
    </source>
</evidence>
<dbReference type="Proteomes" id="UP000651050">
    <property type="component" value="Unassembled WGS sequence"/>
</dbReference>
<comment type="caution">
    <text evidence="7">The sequence shown here is derived from an EMBL/GenBank/DDBJ whole genome shotgun (WGS) entry which is preliminary data.</text>
</comment>
<keyword evidence="2" id="KW-0489">Methyltransferase</keyword>
<dbReference type="Gene3D" id="3.40.50.150">
    <property type="entry name" value="Vaccinia Virus protein VP39"/>
    <property type="match status" value="1"/>
</dbReference>
<keyword evidence="3" id="KW-0808">Transferase</keyword>
<dbReference type="GO" id="GO:0009007">
    <property type="term" value="F:site-specific DNA-methyltransferase (adenine-specific) activity"/>
    <property type="evidence" value="ECO:0007669"/>
    <property type="project" value="UniProtKB-EC"/>
</dbReference>
<feature type="domain" description="Type ISP restriction-modification enzyme LLaBIII C-terminal specificity" evidence="6">
    <location>
        <begin position="780"/>
        <end position="1151"/>
    </location>
</feature>